<organism evidence="4 5">
    <name type="scientific">Streptomyces spectabilis</name>
    <dbReference type="NCBI Taxonomy" id="68270"/>
    <lineage>
        <taxon>Bacteria</taxon>
        <taxon>Bacillati</taxon>
        <taxon>Actinomycetota</taxon>
        <taxon>Actinomycetes</taxon>
        <taxon>Kitasatosporales</taxon>
        <taxon>Streptomycetaceae</taxon>
        <taxon>Streptomyces</taxon>
    </lineage>
</organism>
<dbReference type="AlphaFoldDB" id="A0A5P2X698"/>
<reference evidence="4 5" key="1">
    <citation type="submission" date="2017-09" db="EMBL/GenBank/DDBJ databases">
        <authorList>
            <person name="Lee N."/>
            <person name="Cho B.-K."/>
        </authorList>
    </citation>
    <scope>NUCLEOTIDE SEQUENCE [LARGE SCALE GENOMIC DNA]</scope>
    <source>
        <strain evidence="4 5">ATCC 27465</strain>
    </source>
</reference>
<feature type="compositionally biased region" description="Basic residues" evidence="2">
    <location>
        <begin position="1"/>
        <end position="18"/>
    </location>
</feature>
<feature type="domain" description="Galactosyltransferase C-terminal" evidence="3">
    <location>
        <begin position="164"/>
        <end position="195"/>
    </location>
</feature>
<dbReference type="Pfam" id="PF02709">
    <property type="entry name" value="Glyco_transf_7C"/>
    <property type="match status" value="1"/>
</dbReference>
<sequence length="262" mass="28043">MDRRHHLVPRTAGQHHHTAWPGTTGRRPAVGGVPGMTVGVVIPWRPGTPERNAHHEYVRAHLAALLPDAIHLDVDSGHEPFSRAGSRNEGVRQAEAAGADVVVLCDADTLAEPEPVHEAIATAADGRLHLPYSWYRGLTRDGTRAYLAGAQAADCPVDLEHGWATGGVLIIQPASWWAMGGMDERFTGWGFEDAAARICADALLGPTGTHEGTITHLWHPQESGLGSPQHVANGQLCQRYVDATGKPEAIRALIAERTSVPA</sequence>
<evidence type="ECO:0000256" key="2">
    <source>
        <dbReference type="SAM" id="MobiDB-lite"/>
    </source>
</evidence>
<feature type="region of interest" description="Disordered" evidence="2">
    <location>
        <begin position="1"/>
        <end position="32"/>
    </location>
</feature>
<dbReference type="EMBL" id="CP023690">
    <property type="protein sequence ID" value="QEV58560.1"/>
    <property type="molecule type" value="Genomic_DNA"/>
</dbReference>
<dbReference type="InterPro" id="IPR029044">
    <property type="entry name" value="Nucleotide-diphossugar_trans"/>
</dbReference>
<evidence type="ECO:0000313" key="4">
    <source>
        <dbReference type="EMBL" id="QEV58560.1"/>
    </source>
</evidence>
<dbReference type="Gene3D" id="3.90.550.10">
    <property type="entry name" value="Spore Coat Polysaccharide Biosynthesis Protein SpsA, Chain A"/>
    <property type="match status" value="1"/>
</dbReference>
<evidence type="ECO:0000259" key="3">
    <source>
        <dbReference type="Pfam" id="PF02709"/>
    </source>
</evidence>
<name>A0A5P2X698_STRST</name>
<proteinExistence type="predicted"/>
<protein>
    <recommendedName>
        <fullName evidence="3">Galactosyltransferase C-terminal domain-containing protein</fullName>
    </recommendedName>
</protein>
<dbReference type="SUPFAM" id="SSF53448">
    <property type="entry name" value="Nucleotide-diphospho-sugar transferases"/>
    <property type="match status" value="1"/>
</dbReference>
<dbReference type="InterPro" id="IPR027791">
    <property type="entry name" value="Galactosyl_T_C"/>
</dbReference>
<dbReference type="GO" id="GO:0016740">
    <property type="term" value="F:transferase activity"/>
    <property type="evidence" value="ECO:0007669"/>
    <property type="project" value="UniProtKB-KW"/>
</dbReference>
<gene>
    <name evidence="4" type="ORF">CP982_07410</name>
</gene>
<keyword evidence="1" id="KW-0808">Transferase</keyword>
<evidence type="ECO:0000313" key="5">
    <source>
        <dbReference type="Proteomes" id="UP000326505"/>
    </source>
</evidence>
<dbReference type="Proteomes" id="UP000326505">
    <property type="component" value="Chromosome"/>
</dbReference>
<dbReference type="OrthoDB" id="4120491at2"/>
<dbReference type="KEGG" id="sspb:CP982_07410"/>
<evidence type="ECO:0000256" key="1">
    <source>
        <dbReference type="ARBA" id="ARBA00022679"/>
    </source>
</evidence>
<accession>A0A5P2X698</accession>